<feature type="region of interest" description="Disordered" evidence="1">
    <location>
        <begin position="115"/>
        <end position="170"/>
    </location>
</feature>
<sequence length="170" mass="18122">MNIGSIKQNDAGIFMGRISTLAVAMTIALKPVHSANPRAPRYEIHALTPSRTWVQVGAFFELTSTNTGEAFLNGRIDDPSLAQPLQVSAFRQDDGSYNVVWQRAQKRRDVTSALGIKSDEDIAPPFGADGSSVSDTGSEPTPDGLGQSTAPVEEPVAKGRGRAKRVAEDA</sequence>
<protein>
    <submittedName>
        <fullName evidence="2">DUF736 domain-containing protein</fullName>
    </submittedName>
</protein>
<reference evidence="3 5" key="2">
    <citation type="submission" date="2020-07" db="EMBL/GenBank/DDBJ databases">
        <title>Whole genome sequence of Sphingobium yanoikuyae A3.</title>
        <authorList>
            <person name="Han S.-S."/>
        </authorList>
    </citation>
    <scope>NUCLEOTIDE SEQUENCE [LARGE SCALE GENOMIC DNA]</scope>
    <source>
        <strain evidence="3 5">A3</strain>
        <plasmid evidence="3 5">unnamed1</plasmid>
    </source>
</reference>
<geneLocation type="plasmid" evidence="3 5">
    <name>unnamed1</name>
</geneLocation>
<keyword evidence="2" id="KW-0614">Plasmid</keyword>
<dbReference type="EMBL" id="CP033227">
    <property type="protein sequence ID" value="AYO75793.1"/>
    <property type="molecule type" value="Genomic_DNA"/>
</dbReference>
<dbReference type="InterPro" id="IPR007948">
    <property type="entry name" value="DUF736"/>
</dbReference>
<evidence type="ECO:0000313" key="2">
    <source>
        <dbReference type="EMBL" id="AYO75793.1"/>
    </source>
</evidence>
<dbReference type="AlphaFoldDB" id="A0A3G2ULG3"/>
<proteinExistence type="predicted"/>
<dbReference type="Proteomes" id="UP000280708">
    <property type="component" value="Plasmid pF1"/>
</dbReference>
<organism evidence="2 4">
    <name type="scientific">Sphingobium yanoikuyae</name>
    <name type="common">Sphingomonas yanoikuyae</name>
    <dbReference type="NCBI Taxonomy" id="13690"/>
    <lineage>
        <taxon>Bacteria</taxon>
        <taxon>Pseudomonadati</taxon>
        <taxon>Pseudomonadota</taxon>
        <taxon>Alphaproteobacteria</taxon>
        <taxon>Sphingomonadales</taxon>
        <taxon>Sphingomonadaceae</taxon>
        <taxon>Sphingobium</taxon>
    </lineage>
</organism>
<dbReference type="Pfam" id="PF05284">
    <property type="entry name" value="DUF736"/>
    <property type="match status" value="1"/>
</dbReference>
<accession>A0A3G2ULG3</accession>
<dbReference type="Proteomes" id="UP000515377">
    <property type="component" value="Plasmid unnamed1"/>
</dbReference>
<dbReference type="RefSeq" id="WP_099234222.1">
    <property type="nucleotide sequence ID" value="NZ_CALUBW010000174.1"/>
</dbReference>
<reference evidence="2 4" key="1">
    <citation type="submission" date="2018-10" db="EMBL/GenBank/DDBJ databases">
        <title>Characterization and genome analysis of a novel bacterium Sphingobium yanoikuyae SJTF8 capable of degrading PAHs.</title>
        <authorList>
            <person name="Yin C."/>
            <person name="Xiong W."/>
            <person name="Liang R."/>
        </authorList>
    </citation>
    <scope>NUCLEOTIDE SEQUENCE [LARGE SCALE GENOMIC DNA]</scope>
    <source>
        <strain evidence="2 4">SJTF8</strain>
        <plasmid evidence="2">pF1</plasmid>
        <plasmid evidence="4">pf1</plasmid>
    </source>
</reference>
<geneLocation type="plasmid" evidence="2">
    <name>pF1</name>
</geneLocation>
<evidence type="ECO:0000313" key="3">
    <source>
        <dbReference type="EMBL" id="QNG49488.1"/>
    </source>
</evidence>
<evidence type="ECO:0000313" key="4">
    <source>
        <dbReference type="Proteomes" id="UP000280708"/>
    </source>
</evidence>
<name>A0A3G2ULG3_SPHYA</name>
<gene>
    <name evidence="2" type="ORF">EBF16_02145</name>
    <name evidence="3" type="ORF">H3V42_32180</name>
</gene>
<evidence type="ECO:0000256" key="1">
    <source>
        <dbReference type="SAM" id="MobiDB-lite"/>
    </source>
</evidence>
<evidence type="ECO:0000313" key="5">
    <source>
        <dbReference type="Proteomes" id="UP000515377"/>
    </source>
</evidence>
<dbReference type="EMBL" id="CP060123">
    <property type="protein sequence ID" value="QNG49488.1"/>
    <property type="molecule type" value="Genomic_DNA"/>
</dbReference>
<geneLocation type="plasmid" evidence="4">
    <name>pf1</name>
</geneLocation>